<evidence type="ECO:0000256" key="2">
    <source>
        <dbReference type="PROSITE-ProRule" id="PRU00708"/>
    </source>
</evidence>
<dbReference type="Pfam" id="PF01535">
    <property type="entry name" value="PPR"/>
    <property type="match status" value="5"/>
</dbReference>
<feature type="region of interest" description="Disordered" evidence="3">
    <location>
        <begin position="1"/>
        <end position="22"/>
    </location>
</feature>
<feature type="repeat" description="PPR" evidence="2">
    <location>
        <begin position="519"/>
        <end position="553"/>
    </location>
</feature>
<sequence>MDKATPFHHSHPQNPHPSKRNRANCIAPCVLDVAETYKSKPVSVFSTTSNEVRKLESLGLVKQKHTQMIKMEDKSISDALVVENLIKMYLKVGDFRSATTLFLLDFAQRSTSLSHLVEEFDKVGGRRAYEVLEVFAELHRKGLIFNSVPITAILRLCANLVDLWFGVEIHACLVKRGFESDVDLKCALMNFYANSWGLEYADRIFAETDYRTSRLRNEAIMVHLRSGSLAKALDLFREMQFSSMKANSYMVIKILQVCGTLEALEEGKQIHGYVIRSSLDSNLSTCNSLITMYTKCSKLEPARAVFHLMTKPNLISWNSIISGCSLNGHLDDAWQLFREMELSETKPDLVTWNCLMSGHFLNCSYERVLMILRKMQIAGLKPNSRTITSVLRAINELSFLDLGKEVHGYLIRNDFEYDIYVGTSLIDMYVKNCSLANARAVFDNLKNRNIVAWNTLISGYAFNGHFEETLKLLNRMEQEGIKPDLVTWNSLISGYSMHGRSKVALVLIRQMKAWGLNPNVVSWTALISGCSQRENYCESLELFIQMQREGIKPNSVTISSVLRACAGLSLLQKGKEIHCVAVRNKCNEDIFVATSLIDMYSKSGSLKNSYRVFKEVQNKTLALWNSIIMGFSIHGIGKEAILLFKEMCENGVNPDGITLTAVLSACRHSGLVDEGWKYFDSMKTYYEITPTLEHYSCMVDLLGRGGYLDEALDIIQTMPLEPDASIWGSLLASCRIHKNLDLAEIAAEYLFKLEPHNSANYIMMMSLYANANRWEDVDSLRDSMDAVGVRSRPGWSWIQIDHTIHVFSVKGETHPDIGEIYFELYQLVSEMKKLGYVPDLSCVFENIDKDEKEKVLMNHTEKLAVTYGLIKSGNTGPIRVAKNTRICADCHRAVKYMSQITGREIILRDAVRFHHFQNGNCSCNNYW</sequence>
<evidence type="ECO:0000256" key="3">
    <source>
        <dbReference type="SAM" id="MobiDB-lite"/>
    </source>
</evidence>
<dbReference type="Pfam" id="PF13041">
    <property type="entry name" value="PPR_2"/>
    <property type="match status" value="3"/>
</dbReference>
<comment type="caution">
    <text evidence="5">The sequence shown here is derived from an EMBL/GenBank/DDBJ whole genome shotgun (WGS) entry which is preliminary data.</text>
</comment>
<dbReference type="FunFam" id="1.25.40.10:FF:000144">
    <property type="entry name" value="Pentatricopeptide repeat-containing protein, mitochondrial"/>
    <property type="match status" value="1"/>
</dbReference>
<name>A0A7J7P0P3_9MAGN</name>
<dbReference type="Pfam" id="PF14432">
    <property type="entry name" value="DYW_deaminase"/>
    <property type="match status" value="1"/>
</dbReference>
<dbReference type="InterPro" id="IPR046960">
    <property type="entry name" value="PPR_At4g14850-like_plant"/>
</dbReference>
<dbReference type="FunFam" id="1.25.40.10:FF:000366">
    <property type="entry name" value="Pentatricopeptide (PPR) repeat-containing protein"/>
    <property type="match status" value="1"/>
</dbReference>
<dbReference type="FunFam" id="1.25.40.10:FF:000073">
    <property type="entry name" value="Pentatricopeptide repeat-containing protein chloroplastic"/>
    <property type="match status" value="2"/>
</dbReference>
<dbReference type="Pfam" id="PF20431">
    <property type="entry name" value="E_motif"/>
    <property type="match status" value="1"/>
</dbReference>
<dbReference type="FunFam" id="1.25.40.10:FF:001383">
    <property type="entry name" value="Pentatricopeptide repeat-containing protein mitochondrial"/>
    <property type="match status" value="1"/>
</dbReference>
<dbReference type="OrthoDB" id="185373at2759"/>
<feature type="repeat" description="PPR" evidence="2">
    <location>
        <begin position="484"/>
        <end position="518"/>
    </location>
</feature>
<dbReference type="InterPro" id="IPR046848">
    <property type="entry name" value="E_motif"/>
</dbReference>
<dbReference type="PANTHER" id="PTHR47926:SF539">
    <property type="entry name" value="DYW DOMAIN-CONTAINING PROTEIN"/>
    <property type="match status" value="1"/>
</dbReference>
<dbReference type="GO" id="GO:0003723">
    <property type="term" value="F:RNA binding"/>
    <property type="evidence" value="ECO:0007669"/>
    <property type="project" value="InterPro"/>
</dbReference>
<proteinExistence type="predicted"/>
<dbReference type="InterPro" id="IPR032867">
    <property type="entry name" value="DYW_dom"/>
</dbReference>
<dbReference type="EMBL" id="JACGCM010000375">
    <property type="protein sequence ID" value="KAF6173005.1"/>
    <property type="molecule type" value="Genomic_DNA"/>
</dbReference>
<dbReference type="GO" id="GO:0008270">
    <property type="term" value="F:zinc ion binding"/>
    <property type="evidence" value="ECO:0007669"/>
    <property type="project" value="InterPro"/>
</dbReference>
<dbReference type="InterPro" id="IPR011990">
    <property type="entry name" value="TPR-like_helical_dom_sf"/>
</dbReference>
<reference evidence="5 6" key="1">
    <citation type="journal article" date="2020" name="IScience">
        <title>Genome Sequencing of the Endangered Kingdonia uniflora (Circaeasteraceae, Ranunculales) Reveals Potential Mechanisms of Evolutionary Specialization.</title>
        <authorList>
            <person name="Sun Y."/>
            <person name="Deng T."/>
            <person name="Zhang A."/>
            <person name="Moore M.J."/>
            <person name="Landis J.B."/>
            <person name="Lin N."/>
            <person name="Zhang H."/>
            <person name="Zhang X."/>
            <person name="Huang J."/>
            <person name="Zhang X."/>
            <person name="Sun H."/>
            <person name="Wang H."/>
        </authorList>
    </citation>
    <scope>NUCLEOTIDE SEQUENCE [LARGE SCALE GENOMIC DNA]</scope>
    <source>
        <strain evidence="5">TB1705</strain>
        <tissue evidence="5">Leaf</tissue>
    </source>
</reference>
<feature type="repeat" description="PPR" evidence="2">
    <location>
        <begin position="620"/>
        <end position="654"/>
    </location>
</feature>
<dbReference type="NCBIfam" id="TIGR00756">
    <property type="entry name" value="PPR"/>
    <property type="match status" value="6"/>
</dbReference>
<organism evidence="5 6">
    <name type="scientific">Kingdonia uniflora</name>
    <dbReference type="NCBI Taxonomy" id="39325"/>
    <lineage>
        <taxon>Eukaryota</taxon>
        <taxon>Viridiplantae</taxon>
        <taxon>Streptophyta</taxon>
        <taxon>Embryophyta</taxon>
        <taxon>Tracheophyta</taxon>
        <taxon>Spermatophyta</taxon>
        <taxon>Magnoliopsida</taxon>
        <taxon>Ranunculales</taxon>
        <taxon>Circaeasteraceae</taxon>
        <taxon>Kingdonia</taxon>
    </lineage>
</organism>
<dbReference type="PANTHER" id="PTHR47926">
    <property type="entry name" value="PENTATRICOPEPTIDE REPEAT-CONTAINING PROTEIN"/>
    <property type="match status" value="1"/>
</dbReference>
<dbReference type="GO" id="GO:0009451">
    <property type="term" value="P:RNA modification"/>
    <property type="evidence" value="ECO:0007669"/>
    <property type="project" value="InterPro"/>
</dbReference>
<dbReference type="InterPro" id="IPR002885">
    <property type="entry name" value="PPR_rpt"/>
</dbReference>
<evidence type="ECO:0000313" key="6">
    <source>
        <dbReference type="Proteomes" id="UP000541444"/>
    </source>
</evidence>
<feature type="repeat" description="PPR" evidence="2">
    <location>
        <begin position="313"/>
        <end position="347"/>
    </location>
</feature>
<dbReference type="PROSITE" id="PS51375">
    <property type="entry name" value="PPR"/>
    <property type="match status" value="6"/>
</dbReference>
<dbReference type="AlphaFoldDB" id="A0A7J7P0P3"/>
<keyword evidence="1" id="KW-0677">Repeat</keyword>
<accession>A0A7J7P0P3</accession>
<dbReference type="Gene3D" id="1.25.40.10">
    <property type="entry name" value="Tetratricopeptide repeat domain"/>
    <property type="match status" value="5"/>
</dbReference>
<evidence type="ECO:0000259" key="4">
    <source>
        <dbReference type="Pfam" id="PF14432"/>
    </source>
</evidence>
<feature type="repeat" description="PPR" evidence="2">
    <location>
        <begin position="348"/>
        <end position="382"/>
    </location>
</feature>
<keyword evidence="6" id="KW-1185">Reference proteome</keyword>
<feature type="repeat" description="PPR" evidence="2">
    <location>
        <begin position="449"/>
        <end position="483"/>
    </location>
</feature>
<feature type="domain" description="DYW" evidence="4">
    <location>
        <begin position="835"/>
        <end position="927"/>
    </location>
</feature>
<gene>
    <name evidence="5" type="ORF">GIB67_006381</name>
</gene>
<protein>
    <recommendedName>
        <fullName evidence="4">DYW domain-containing protein</fullName>
    </recommendedName>
</protein>
<evidence type="ECO:0000313" key="5">
    <source>
        <dbReference type="EMBL" id="KAF6173005.1"/>
    </source>
</evidence>
<evidence type="ECO:0000256" key="1">
    <source>
        <dbReference type="ARBA" id="ARBA00022737"/>
    </source>
</evidence>
<dbReference type="Proteomes" id="UP000541444">
    <property type="component" value="Unassembled WGS sequence"/>
</dbReference>